<feature type="signal peptide" evidence="2">
    <location>
        <begin position="1"/>
        <end position="21"/>
    </location>
</feature>
<organism evidence="3 4">
    <name type="scientific">Saccharothrix texasensis</name>
    <dbReference type="NCBI Taxonomy" id="103734"/>
    <lineage>
        <taxon>Bacteria</taxon>
        <taxon>Bacillati</taxon>
        <taxon>Actinomycetota</taxon>
        <taxon>Actinomycetes</taxon>
        <taxon>Pseudonocardiales</taxon>
        <taxon>Pseudonocardiaceae</taxon>
        <taxon>Saccharothrix</taxon>
    </lineage>
</organism>
<evidence type="ECO:0000256" key="2">
    <source>
        <dbReference type="SAM" id="SignalP"/>
    </source>
</evidence>
<dbReference type="OrthoDB" id="3638563at2"/>
<gene>
    <name evidence="3" type="ORF">EDD40_2521</name>
</gene>
<proteinExistence type="predicted"/>
<dbReference type="EMBL" id="RJKM01000001">
    <property type="protein sequence ID" value="ROP37222.1"/>
    <property type="molecule type" value="Genomic_DNA"/>
</dbReference>
<evidence type="ECO:0000256" key="1">
    <source>
        <dbReference type="SAM" id="MobiDB-lite"/>
    </source>
</evidence>
<evidence type="ECO:0000313" key="3">
    <source>
        <dbReference type="EMBL" id="ROP37222.1"/>
    </source>
</evidence>
<sequence length="154" mass="16464">MRIRTRLIAAVLAAGTLTALAASTSPALANPTTAVVEDKAKPDHGTPAKVKPEQGKPAKVRPDAGKPGQEKPGKGEGVPEEAVKLLAARLGITVDRSRQVFRDLEKVKARGDDILRDRAFVAIAEGLGLTPERLLEVLREVKRTLAEQQPKPTK</sequence>
<keyword evidence="4" id="KW-1185">Reference proteome</keyword>
<keyword evidence="2" id="KW-0732">Signal</keyword>
<protein>
    <recommendedName>
        <fullName evidence="5">ClpA/ClpB-like protein</fullName>
    </recommendedName>
</protein>
<feature type="compositionally biased region" description="Basic and acidic residues" evidence="1">
    <location>
        <begin position="37"/>
        <end position="74"/>
    </location>
</feature>
<evidence type="ECO:0008006" key="5">
    <source>
        <dbReference type="Google" id="ProtNLM"/>
    </source>
</evidence>
<feature type="chain" id="PRO_5039057993" description="ClpA/ClpB-like protein" evidence="2">
    <location>
        <begin position="22"/>
        <end position="154"/>
    </location>
</feature>
<comment type="caution">
    <text evidence="3">The sequence shown here is derived from an EMBL/GenBank/DDBJ whole genome shotgun (WGS) entry which is preliminary data.</text>
</comment>
<dbReference type="RefSeq" id="WP_123743056.1">
    <property type="nucleotide sequence ID" value="NZ_RJKM01000001.1"/>
</dbReference>
<accession>A0A3N1H4S7</accession>
<dbReference type="Proteomes" id="UP000268727">
    <property type="component" value="Unassembled WGS sequence"/>
</dbReference>
<evidence type="ECO:0000313" key="4">
    <source>
        <dbReference type="Proteomes" id="UP000268727"/>
    </source>
</evidence>
<dbReference type="AlphaFoldDB" id="A0A3N1H4S7"/>
<name>A0A3N1H4S7_9PSEU</name>
<reference evidence="3 4" key="1">
    <citation type="submission" date="2018-11" db="EMBL/GenBank/DDBJ databases">
        <title>Sequencing the genomes of 1000 actinobacteria strains.</title>
        <authorList>
            <person name="Klenk H.-P."/>
        </authorList>
    </citation>
    <scope>NUCLEOTIDE SEQUENCE [LARGE SCALE GENOMIC DNA]</scope>
    <source>
        <strain evidence="3 4">DSM 44231</strain>
    </source>
</reference>
<feature type="region of interest" description="Disordered" evidence="1">
    <location>
        <begin position="37"/>
        <end position="80"/>
    </location>
</feature>